<dbReference type="AlphaFoldDB" id="A0A9D1MLX1"/>
<keyword evidence="1" id="KW-1133">Transmembrane helix</keyword>
<accession>A0A9D1MLX1</accession>
<sequence length="193" mass="21278">MDPSTKTLIKLTNGFSPEVPLARYDDMIRSVCAGADEEDREELEKFRGEIAARKEAGLKKRAELKEGVASDSELEPFLDAPDPRAPKEVLRFVISLPIGIVFLVAGLCCIYAVDPAYLEAHAALLYFGIGAAVLGALSLLVALFAFASYCKIRQYNNDLPRRNAEKRDEALAELDGQVAYEIMLAELLLKTLR</sequence>
<keyword evidence="1" id="KW-0472">Membrane</keyword>
<protein>
    <submittedName>
        <fullName evidence="2">Uncharacterized protein</fullName>
    </submittedName>
</protein>
<keyword evidence="1" id="KW-0812">Transmembrane</keyword>
<dbReference type="Proteomes" id="UP000824145">
    <property type="component" value="Unassembled WGS sequence"/>
</dbReference>
<evidence type="ECO:0000313" key="2">
    <source>
        <dbReference type="EMBL" id="HIU62478.1"/>
    </source>
</evidence>
<evidence type="ECO:0000313" key="3">
    <source>
        <dbReference type="Proteomes" id="UP000824145"/>
    </source>
</evidence>
<reference evidence="2" key="1">
    <citation type="submission" date="2020-10" db="EMBL/GenBank/DDBJ databases">
        <authorList>
            <person name="Gilroy R."/>
        </authorList>
    </citation>
    <scope>NUCLEOTIDE SEQUENCE</scope>
    <source>
        <strain evidence="2">9366</strain>
    </source>
</reference>
<feature type="transmembrane region" description="Helical" evidence="1">
    <location>
        <begin position="92"/>
        <end position="113"/>
    </location>
</feature>
<dbReference type="EMBL" id="DVNJ01000006">
    <property type="protein sequence ID" value="HIU62478.1"/>
    <property type="molecule type" value="Genomic_DNA"/>
</dbReference>
<gene>
    <name evidence="2" type="ORF">IAB07_01745</name>
</gene>
<proteinExistence type="predicted"/>
<feature type="transmembrane region" description="Helical" evidence="1">
    <location>
        <begin position="125"/>
        <end position="147"/>
    </location>
</feature>
<evidence type="ECO:0000256" key="1">
    <source>
        <dbReference type="SAM" id="Phobius"/>
    </source>
</evidence>
<reference evidence="2" key="2">
    <citation type="journal article" date="2021" name="PeerJ">
        <title>Extensive microbial diversity within the chicken gut microbiome revealed by metagenomics and culture.</title>
        <authorList>
            <person name="Gilroy R."/>
            <person name="Ravi A."/>
            <person name="Getino M."/>
            <person name="Pursley I."/>
            <person name="Horton D.L."/>
            <person name="Alikhan N.F."/>
            <person name="Baker D."/>
            <person name="Gharbi K."/>
            <person name="Hall N."/>
            <person name="Watson M."/>
            <person name="Adriaenssens E.M."/>
            <person name="Foster-Nyarko E."/>
            <person name="Jarju S."/>
            <person name="Secka A."/>
            <person name="Antonio M."/>
            <person name="Oren A."/>
            <person name="Chaudhuri R.R."/>
            <person name="La Ragione R."/>
            <person name="Hildebrand F."/>
            <person name="Pallen M.J."/>
        </authorList>
    </citation>
    <scope>NUCLEOTIDE SEQUENCE</scope>
    <source>
        <strain evidence="2">9366</strain>
    </source>
</reference>
<comment type="caution">
    <text evidence="2">The sequence shown here is derived from an EMBL/GenBank/DDBJ whole genome shotgun (WGS) entry which is preliminary data.</text>
</comment>
<organism evidence="2 3">
    <name type="scientific">Candidatus Caccalectryoclostridium excrementigallinarum</name>
    <dbReference type="NCBI Taxonomy" id="2840710"/>
    <lineage>
        <taxon>Bacteria</taxon>
        <taxon>Bacillati</taxon>
        <taxon>Bacillota</taxon>
        <taxon>Clostridia</taxon>
        <taxon>Christensenellales</taxon>
        <taxon>Christensenellaceae</taxon>
        <taxon>Christensenellaceae incertae sedis</taxon>
        <taxon>Candidatus Caccalectryoclostridium</taxon>
    </lineage>
</organism>
<name>A0A9D1MLX1_9FIRM</name>